<dbReference type="GO" id="GO:0032259">
    <property type="term" value="P:methylation"/>
    <property type="evidence" value="ECO:0007669"/>
    <property type="project" value="UniProtKB-KW"/>
</dbReference>
<evidence type="ECO:0000313" key="7">
    <source>
        <dbReference type="Proteomes" id="UP000199011"/>
    </source>
</evidence>
<name>A0A1I5AUP5_9GAMM</name>
<accession>A0A1I5AUP5</accession>
<keyword evidence="7" id="KW-1185">Reference proteome</keyword>
<sequence length="204" mass="22792">MKDELFLRGHRIPMTKEVVRALALGRLELEKASRFIDVGAGTGSVSIEAALRYPTLDILAIERKEEALLLLTENVRHFGCHSIRIQSGVAPIPLDNTADAIFIGGTGGNLTEIIDWALVHLNSGGRLVMTFILLENFTQALSHLKSCQVTELEGREIQVGELTALGQGHYFKPNNSTYLLSCQKDSEQEELRQERHWQEEQDNV</sequence>
<dbReference type="OrthoDB" id="9787825at2"/>
<dbReference type="InterPro" id="IPR029063">
    <property type="entry name" value="SAM-dependent_MTases_sf"/>
</dbReference>
<dbReference type="NCBIfam" id="TIGR02469">
    <property type="entry name" value="CbiT"/>
    <property type="match status" value="1"/>
</dbReference>
<dbReference type="InterPro" id="IPR050714">
    <property type="entry name" value="Cobalamin_biosynth_MTase"/>
</dbReference>
<comment type="pathway">
    <text evidence="1">Cofactor biosynthesis; adenosylcobalamin biosynthesis.</text>
</comment>
<proteinExistence type="predicted"/>
<keyword evidence="4 6" id="KW-0808">Transferase</keyword>
<dbReference type="EMBL" id="FOVO01000014">
    <property type="protein sequence ID" value="SFN66112.1"/>
    <property type="molecule type" value="Genomic_DNA"/>
</dbReference>
<evidence type="ECO:0000256" key="2">
    <source>
        <dbReference type="ARBA" id="ARBA00022573"/>
    </source>
</evidence>
<dbReference type="AlphaFoldDB" id="A0A1I5AUP5"/>
<evidence type="ECO:0000313" key="6">
    <source>
        <dbReference type="EMBL" id="SFN66112.1"/>
    </source>
</evidence>
<organism evidence="6 7">
    <name type="scientific">Xenorhabdus japonica</name>
    <dbReference type="NCBI Taxonomy" id="53341"/>
    <lineage>
        <taxon>Bacteria</taxon>
        <taxon>Pseudomonadati</taxon>
        <taxon>Pseudomonadota</taxon>
        <taxon>Gammaproteobacteria</taxon>
        <taxon>Enterobacterales</taxon>
        <taxon>Morganellaceae</taxon>
        <taxon>Xenorhabdus</taxon>
    </lineage>
</organism>
<dbReference type="Pfam" id="PF03602">
    <property type="entry name" value="Cons_hypoth95"/>
    <property type="match status" value="1"/>
</dbReference>
<dbReference type="UniPathway" id="UPA00148"/>
<dbReference type="PANTHER" id="PTHR43182">
    <property type="entry name" value="COBALT-PRECORRIN-6B C(15)-METHYLTRANSFERASE (DECARBOXYLATING)"/>
    <property type="match status" value="1"/>
</dbReference>
<dbReference type="Proteomes" id="UP000199011">
    <property type="component" value="Unassembled WGS sequence"/>
</dbReference>
<dbReference type="NCBIfam" id="NF006138">
    <property type="entry name" value="PRK08287.1"/>
    <property type="match status" value="1"/>
</dbReference>
<protein>
    <submittedName>
        <fullName evidence="6">Cobalt-precorrin 7 C15-methyltransferase</fullName>
    </submittedName>
</protein>
<dbReference type="InterPro" id="IPR014008">
    <property type="entry name" value="Cbl_synth_MTase_CbiT"/>
</dbReference>
<evidence type="ECO:0000256" key="1">
    <source>
        <dbReference type="ARBA" id="ARBA00004953"/>
    </source>
</evidence>
<dbReference type="GO" id="GO:0008276">
    <property type="term" value="F:protein methyltransferase activity"/>
    <property type="evidence" value="ECO:0007669"/>
    <property type="project" value="InterPro"/>
</dbReference>
<reference evidence="7" key="1">
    <citation type="submission" date="2016-10" db="EMBL/GenBank/DDBJ databases">
        <authorList>
            <person name="Varghese N."/>
            <person name="Submissions S."/>
        </authorList>
    </citation>
    <scope>NUCLEOTIDE SEQUENCE [LARGE SCALE GENOMIC DNA]</scope>
    <source>
        <strain evidence="7">DSM 16522</strain>
    </source>
</reference>
<dbReference type="CDD" id="cd02440">
    <property type="entry name" value="AdoMet_MTases"/>
    <property type="match status" value="1"/>
</dbReference>
<dbReference type="Gene3D" id="3.40.50.150">
    <property type="entry name" value="Vaccinia Virus protein VP39"/>
    <property type="match status" value="1"/>
</dbReference>
<evidence type="ECO:0000256" key="4">
    <source>
        <dbReference type="ARBA" id="ARBA00022679"/>
    </source>
</evidence>
<evidence type="ECO:0000256" key="3">
    <source>
        <dbReference type="ARBA" id="ARBA00022603"/>
    </source>
</evidence>
<keyword evidence="3 6" id="KW-0489">Methyltransferase</keyword>
<dbReference type="PANTHER" id="PTHR43182:SF1">
    <property type="entry name" value="COBALT-PRECORRIN-7 C(5)-METHYLTRANSFERASE"/>
    <property type="match status" value="1"/>
</dbReference>
<keyword evidence="2" id="KW-0169">Cobalamin biosynthesis</keyword>
<evidence type="ECO:0000256" key="5">
    <source>
        <dbReference type="ARBA" id="ARBA00022691"/>
    </source>
</evidence>
<dbReference type="RefSeq" id="WP_092519136.1">
    <property type="nucleotide sequence ID" value="NZ_CAWRAH010000039.1"/>
</dbReference>
<keyword evidence="5" id="KW-0949">S-adenosyl-L-methionine</keyword>
<gene>
    <name evidence="6" type="ORF">SAMN05421579_11417</name>
</gene>
<dbReference type="SUPFAM" id="SSF53335">
    <property type="entry name" value="S-adenosyl-L-methionine-dependent methyltransferases"/>
    <property type="match status" value="1"/>
</dbReference>
<dbReference type="STRING" id="53341.SAMN05421579_11417"/>
<dbReference type="GO" id="GO:0009236">
    <property type="term" value="P:cobalamin biosynthetic process"/>
    <property type="evidence" value="ECO:0007669"/>
    <property type="project" value="UniProtKB-UniPathway"/>
</dbReference>